<protein>
    <submittedName>
        <fullName evidence="4">Response regulator</fullName>
    </submittedName>
</protein>
<sequence>MNAAILLVEDDQASLELAAYLLEHYGFQVFRAEDGLQGLNTALGLGADLDLILSDIQMPEMDGYQLLRALRADPLLACLPVVAITAFSMEGDEQEILQAGFNGYISKPIDPERFVDQVREWLPSDNP</sequence>
<dbReference type="InterPro" id="IPR050595">
    <property type="entry name" value="Bact_response_regulator"/>
</dbReference>
<evidence type="ECO:0000313" key="5">
    <source>
        <dbReference type="Proteomes" id="UP000664344"/>
    </source>
</evidence>
<dbReference type="EMBL" id="JAFKDB010000007">
    <property type="protein sequence ID" value="MBN7768780.1"/>
    <property type="molecule type" value="Genomic_DNA"/>
</dbReference>
<feature type="modified residue" description="4-aspartylphosphate" evidence="2">
    <location>
        <position position="55"/>
    </location>
</feature>
<comment type="caution">
    <text evidence="4">The sequence shown here is derived from an EMBL/GenBank/DDBJ whole genome shotgun (WGS) entry which is preliminary data.</text>
</comment>
<reference evidence="4 5" key="1">
    <citation type="submission" date="2021-02" db="EMBL/GenBank/DDBJ databases">
        <title>PHA producing bacteria isolated from coastal sediment in Guangdong, Shenzhen.</title>
        <authorList>
            <person name="Zheng W."/>
            <person name="Yu S."/>
            <person name="Huang Y."/>
        </authorList>
    </citation>
    <scope>NUCLEOTIDE SEQUENCE [LARGE SCALE GENOMIC DNA]</scope>
    <source>
        <strain evidence="4 5">TN21-5</strain>
    </source>
</reference>
<name>A0ABS3BA87_9GAMM</name>
<dbReference type="Pfam" id="PF00072">
    <property type="entry name" value="Response_reg"/>
    <property type="match status" value="1"/>
</dbReference>
<organism evidence="4 5">
    <name type="scientific">Marinobacter daepoensis</name>
    <dbReference type="NCBI Taxonomy" id="262077"/>
    <lineage>
        <taxon>Bacteria</taxon>
        <taxon>Pseudomonadati</taxon>
        <taxon>Pseudomonadota</taxon>
        <taxon>Gammaproteobacteria</taxon>
        <taxon>Pseudomonadales</taxon>
        <taxon>Marinobacteraceae</taxon>
        <taxon>Marinobacter</taxon>
    </lineage>
</organism>
<proteinExistence type="predicted"/>
<dbReference type="Proteomes" id="UP000664344">
    <property type="component" value="Unassembled WGS sequence"/>
</dbReference>
<dbReference type="Gene3D" id="3.40.50.2300">
    <property type="match status" value="1"/>
</dbReference>
<dbReference type="InterPro" id="IPR011006">
    <property type="entry name" value="CheY-like_superfamily"/>
</dbReference>
<dbReference type="SMART" id="SM00448">
    <property type="entry name" value="REC"/>
    <property type="match status" value="1"/>
</dbReference>
<dbReference type="InterPro" id="IPR001789">
    <property type="entry name" value="Sig_transdc_resp-reg_receiver"/>
</dbReference>
<evidence type="ECO:0000256" key="2">
    <source>
        <dbReference type="PROSITE-ProRule" id="PRU00169"/>
    </source>
</evidence>
<gene>
    <name evidence="4" type="ORF">JYP53_02535</name>
</gene>
<evidence type="ECO:0000259" key="3">
    <source>
        <dbReference type="PROSITE" id="PS50110"/>
    </source>
</evidence>
<evidence type="ECO:0000313" key="4">
    <source>
        <dbReference type="EMBL" id="MBN7768780.1"/>
    </source>
</evidence>
<feature type="domain" description="Response regulatory" evidence="3">
    <location>
        <begin position="4"/>
        <end position="122"/>
    </location>
</feature>
<dbReference type="PROSITE" id="PS50110">
    <property type="entry name" value="RESPONSE_REGULATORY"/>
    <property type="match status" value="1"/>
</dbReference>
<dbReference type="PANTHER" id="PTHR44591">
    <property type="entry name" value="STRESS RESPONSE REGULATOR PROTEIN 1"/>
    <property type="match status" value="1"/>
</dbReference>
<accession>A0ABS3BA87</accession>
<dbReference type="PANTHER" id="PTHR44591:SF3">
    <property type="entry name" value="RESPONSE REGULATORY DOMAIN-CONTAINING PROTEIN"/>
    <property type="match status" value="1"/>
</dbReference>
<evidence type="ECO:0000256" key="1">
    <source>
        <dbReference type="ARBA" id="ARBA00022553"/>
    </source>
</evidence>
<keyword evidence="5" id="KW-1185">Reference proteome</keyword>
<dbReference type="SUPFAM" id="SSF52172">
    <property type="entry name" value="CheY-like"/>
    <property type="match status" value="1"/>
</dbReference>
<keyword evidence="1 2" id="KW-0597">Phosphoprotein</keyword>